<sequence length="419" mass="47441">MQLSVCLFLTALVLVVFPCGLLCSLSGDFKVLVWKNGPVIVGETTSFHAVVVLNSKPEGGGTFKTDKNVKCEFSWNVSSHSWMYRRTTDECHSSFNWRWTECRNHTVFVSVGIFYGRDVKQEENVSSRYKSYHVTNQTSVSVKEKQASVFSCHLAIKSFAGLKLPPDKPPYNLPKNSPVEFEVQFKDPQKLVTNVSTDWAFHSQKWNVLHYIVTEWPNGTMYHMFPEMGVYMAEVTVRATLKGNQKWSFVFVKKLIVKDPVSLKVQHKHLKHKDKTVRFNISCNGSLMVNHTFRSAGNYCVNIGVMNDVSATDTSFMVKIPDDGPSPKEMPRKGQTKTIIIALVFAATILLFAANIAVRKLVSSRRVKAAEKADFDFRDYDALSVSSGNTVCSSRFKLWSNQKSLETAPFCKESRLYTF</sequence>
<feature type="transmembrane region" description="Helical" evidence="1">
    <location>
        <begin position="339"/>
        <end position="358"/>
    </location>
</feature>
<dbReference type="PANTHER" id="PTHR11861:SF8">
    <property type="entry name" value="PKD DOMAIN-CONTAINING PROTEIN"/>
    <property type="match status" value="1"/>
</dbReference>
<evidence type="ECO:0000256" key="2">
    <source>
        <dbReference type="SAM" id="SignalP"/>
    </source>
</evidence>
<feature type="chain" id="PRO_5042275255" evidence="2">
    <location>
        <begin position="24"/>
        <end position="419"/>
    </location>
</feature>
<proteinExistence type="predicted"/>
<keyword evidence="2" id="KW-0732">Signal</keyword>
<feature type="signal peptide" evidence="2">
    <location>
        <begin position="1"/>
        <end position="23"/>
    </location>
</feature>
<protein>
    <submittedName>
        <fullName evidence="3">Uncharacterized protein</fullName>
    </submittedName>
</protein>
<organism evidence="3 4">
    <name type="scientific">Acropora cervicornis</name>
    <name type="common">Staghorn coral</name>
    <dbReference type="NCBI Taxonomy" id="6130"/>
    <lineage>
        <taxon>Eukaryota</taxon>
        <taxon>Metazoa</taxon>
        <taxon>Cnidaria</taxon>
        <taxon>Anthozoa</taxon>
        <taxon>Hexacorallia</taxon>
        <taxon>Scleractinia</taxon>
        <taxon>Astrocoeniina</taxon>
        <taxon>Acroporidae</taxon>
        <taxon>Acropora</taxon>
    </lineage>
</organism>
<dbReference type="AlphaFoldDB" id="A0AAD9Q9I4"/>
<keyword evidence="4" id="KW-1185">Reference proteome</keyword>
<dbReference type="PANTHER" id="PTHR11861">
    <property type="entry name" value="MELANOCYTE PROTEIN PMEL 17-RELATED"/>
    <property type="match status" value="1"/>
</dbReference>
<evidence type="ECO:0000256" key="1">
    <source>
        <dbReference type="SAM" id="Phobius"/>
    </source>
</evidence>
<comment type="caution">
    <text evidence="3">The sequence shown here is derived from an EMBL/GenBank/DDBJ whole genome shotgun (WGS) entry which is preliminary data.</text>
</comment>
<keyword evidence="1" id="KW-1133">Transmembrane helix</keyword>
<dbReference type="EMBL" id="JARQWQ010000051">
    <property type="protein sequence ID" value="KAK2557143.1"/>
    <property type="molecule type" value="Genomic_DNA"/>
</dbReference>
<dbReference type="Proteomes" id="UP001249851">
    <property type="component" value="Unassembled WGS sequence"/>
</dbReference>
<dbReference type="GO" id="GO:0005886">
    <property type="term" value="C:plasma membrane"/>
    <property type="evidence" value="ECO:0007669"/>
    <property type="project" value="TreeGrafter"/>
</dbReference>
<evidence type="ECO:0000313" key="3">
    <source>
        <dbReference type="EMBL" id="KAK2557143.1"/>
    </source>
</evidence>
<dbReference type="CDD" id="cd00146">
    <property type="entry name" value="PKD"/>
    <property type="match status" value="1"/>
</dbReference>
<keyword evidence="1" id="KW-0812">Transmembrane</keyword>
<name>A0AAD9Q9I4_ACRCE</name>
<gene>
    <name evidence="3" type="ORF">P5673_020619</name>
</gene>
<evidence type="ECO:0000313" key="4">
    <source>
        <dbReference type="Proteomes" id="UP001249851"/>
    </source>
</evidence>
<reference evidence="3" key="2">
    <citation type="journal article" date="2023" name="Science">
        <title>Genomic signatures of disease resistance in endangered staghorn corals.</title>
        <authorList>
            <person name="Vollmer S.V."/>
            <person name="Selwyn J.D."/>
            <person name="Despard B.A."/>
            <person name="Roesel C.L."/>
        </authorList>
    </citation>
    <scope>NUCLEOTIDE SEQUENCE</scope>
    <source>
        <strain evidence="3">K2</strain>
    </source>
</reference>
<reference evidence="3" key="1">
    <citation type="journal article" date="2023" name="G3 (Bethesda)">
        <title>Whole genome assembly and annotation of the endangered Caribbean coral Acropora cervicornis.</title>
        <authorList>
            <person name="Selwyn J.D."/>
            <person name="Vollmer S.V."/>
        </authorList>
    </citation>
    <scope>NUCLEOTIDE SEQUENCE</scope>
    <source>
        <strain evidence="3">K2</strain>
    </source>
</reference>
<accession>A0AAD9Q9I4</accession>
<dbReference type="InterPro" id="IPR045219">
    <property type="entry name" value="PKAT"/>
</dbReference>
<keyword evidence="1" id="KW-0472">Membrane</keyword>